<dbReference type="GO" id="GO:0005789">
    <property type="term" value="C:endoplasmic reticulum membrane"/>
    <property type="evidence" value="ECO:0007669"/>
    <property type="project" value="UniProtKB-SubCell"/>
</dbReference>
<dbReference type="EMBL" id="JARKIE010000002">
    <property type="protein sequence ID" value="KAJ7710030.1"/>
    <property type="molecule type" value="Genomic_DNA"/>
</dbReference>
<feature type="transmembrane region" description="Helical" evidence="14">
    <location>
        <begin position="318"/>
        <end position="343"/>
    </location>
</feature>
<sequence length="412" mass="46702">MPTLTNVRRYVGLLLLDPQYFWWLASLVILGDFLLSQVIIRFVAYTEIDWETYMVQTGVYLKGEHDYSRITGPTGPLVYPAGHLHIHRLLYGITEAGADIPLAQQIYGVLYIASQTLSCTIYWLAGGIPNWIILLLPLSKRLHSIFFLRLFNDCWAVTFVQAAIIAYQTGYDDIGTLLFRQVSPLKPCLAALSVKMSILLYLPALLVVLFKRNGLLATFRHVVTLGASNALLALPFLEEDYWAYLRSAFDLSRVFLYKWTVNWRMIDQETFLSPQWANGLLFGHVSVLAAFGLAIWCQKDGGVWSVLKRGFRKPGLPASFAPVTADYIATIFFTSNLIGIIFARSLHYQFYSWYAQQLPFLAWRTRYPVFVKIALIIGIEYSWNVFPSTPFSSTILFAGNTLLLAGVWTSGI</sequence>
<evidence type="ECO:0000256" key="5">
    <source>
        <dbReference type="ARBA" id="ARBA00022676"/>
    </source>
</evidence>
<proteinExistence type="inferred from homology"/>
<name>A0AAD7MC52_MYCRO</name>
<evidence type="ECO:0000256" key="11">
    <source>
        <dbReference type="ARBA" id="ARBA00044743"/>
    </source>
</evidence>
<evidence type="ECO:0000256" key="10">
    <source>
        <dbReference type="ARBA" id="ARBA00023136"/>
    </source>
</evidence>
<gene>
    <name evidence="15" type="ORF">B0H17DRAFT_916142</name>
</gene>
<evidence type="ECO:0000256" key="1">
    <source>
        <dbReference type="ARBA" id="ARBA00004477"/>
    </source>
</evidence>
<dbReference type="AlphaFoldDB" id="A0AAD7MC52"/>
<keyword evidence="9 14" id="KW-1133">Transmembrane helix</keyword>
<comment type="function">
    <text evidence="11 14">Dol-P-Man:Man(5)GlcNAc(2)-PP-Dol alpha-1,3-mannosyltransferase that operates in the biosynthetic pathway of dolichol-linked oligosaccharides, the glycan precursors employed in protein asparagine (N)-glycosylation. The assembly of dolichol-linked oligosaccharides begins on the cytosolic side of the endoplasmic reticulum membrane and finishes in its lumen. The sequential addition of sugars to dolichol pyrophosphate produces dolichol-linked oligosaccharides containing fourteen sugars, including two GlcNAcs, nine mannoses and three glucoses. Once assembled, the oligosaccharide is transferred from the lipid to nascent proteins by oligosaccharyltransferases. In the lumen of the endoplasmic reticulum, adds the first dolichyl beta-D-mannosyl phosphate derived mannose in an alpha-1,3 linkage to Man(5)GlcNAc(2)-PP-dolichol to produce Man(6)GlcNAc(2)-PP-dolichol.</text>
</comment>
<evidence type="ECO:0000256" key="13">
    <source>
        <dbReference type="ARBA" id="ARBA00093457"/>
    </source>
</evidence>
<feature type="transmembrane region" description="Helical" evidence="14">
    <location>
        <begin position="391"/>
        <end position="409"/>
    </location>
</feature>
<evidence type="ECO:0000256" key="8">
    <source>
        <dbReference type="ARBA" id="ARBA00022824"/>
    </source>
</evidence>
<feature type="transmembrane region" description="Helical" evidence="14">
    <location>
        <begin position="120"/>
        <end position="138"/>
    </location>
</feature>
<comment type="catalytic activity">
    <reaction evidence="12 14">
        <text>an alpha-D-Man-(1-&gt;2)-alpha-D-Man-(1-&gt;2)-alpha-D-Man-(1-&gt;3)-[alpha-D-Man-(1-&gt;6)]-beta-D-Man-(1-&gt;4)-beta-D-GlcNAc-(1-&gt;4)-alpha-D-GlcNAc-diphospho-di-trans,poly-cis-dolichol + a di-trans,poly-cis-dolichyl beta-D-mannosyl phosphate = an alpha-D-Man-(1-&gt;2)-alpha-D-Man-(1-&gt;2)-alpha-D-Man-(1-&gt;3)-[alpha-D-Man-(1-&gt;3)-alpha-D-Man-(1-&gt;6)]-beta-D-Man-(1-&gt;4)-beta-D-GlcNAc-(1-&gt;4)-alpha-D-GlcNAc-diphospho-di-trans,poly-cis-dolichol + a di-trans,poly-cis-dolichyl phosphate + H(+)</text>
        <dbReference type="Rhea" id="RHEA:29527"/>
        <dbReference type="Rhea" id="RHEA-COMP:19498"/>
        <dbReference type="Rhea" id="RHEA-COMP:19501"/>
        <dbReference type="Rhea" id="RHEA-COMP:19516"/>
        <dbReference type="Rhea" id="RHEA-COMP:19517"/>
        <dbReference type="ChEBI" id="CHEBI:15378"/>
        <dbReference type="ChEBI" id="CHEBI:57683"/>
        <dbReference type="ChEBI" id="CHEBI:58211"/>
        <dbReference type="ChEBI" id="CHEBI:132515"/>
        <dbReference type="ChEBI" id="CHEBI:132516"/>
        <dbReference type="EC" id="2.4.1.258"/>
    </reaction>
    <physiologicalReaction direction="left-to-right" evidence="12 14">
        <dbReference type="Rhea" id="RHEA:29528"/>
    </physiologicalReaction>
</comment>
<evidence type="ECO:0000313" key="16">
    <source>
        <dbReference type="Proteomes" id="UP001221757"/>
    </source>
</evidence>
<evidence type="ECO:0000256" key="7">
    <source>
        <dbReference type="ARBA" id="ARBA00022692"/>
    </source>
</evidence>
<reference evidence="15" key="1">
    <citation type="submission" date="2023-03" db="EMBL/GenBank/DDBJ databases">
        <title>Massive genome expansion in bonnet fungi (Mycena s.s.) driven by repeated elements and novel gene families across ecological guilds.</title>
        <authorList>
            <consortium name="Lawrence Berkeley National Laboratory"/>
            <person name="Harder C.B."/>
            <person name="Miyauchi S."/>
            <person name="Viragh M."/>
            <person name="Kuo A."/>
            <person name="Thoen E."/>
            <person name="Andreopoulos B."/>
            <person name="Lu D."/>
            <person name="Skrede I."/>
            <person name="Drula E."/>
            <person name="Henrissat B."/>
            <person name="Morin E."/>
            <person name="Kohler A."/>
            <person name="Barry K."/>
            <person name="LaButti K."/>
            <person name="Morin E."/>
            <person name="Salamov A."/>
            <person name="Lipzen A."/>
            <person name="Mereny Z."/>
            <person name="Hegedus B."/>
            <person name="Baldrian P."/>
            <person name="Stursova M."/>
            <person name="Weitz H."/>
            <person name="Taylor A."/>
            <person name="Grigoriev I.V."/>
            <person name="Nagy L.G."/>
            <person name="Martin F."/>
            <person name="Kauserud H."/>
        </authorList>
    </citation>
    <scope>NUCLEOTIDE SEQUENCE</scope>
    <source>
        <strain evidence="15">CBHHK067</strain>
    </source>
</reference>
<dbReference type="Pfam" id="PF05208">
    <property type="entry name" value="ALG3"/>
    <property type="match status" value="1"/>
</dbReference>
<dbReference type="PANTHER" id="PTHR12646:SF0">
    <property type="entry name" value="DOL-P-MAN:MAN(5)GLCNAC(2)-PP-DOL ALPHA-1,3-MANNOSYLTRANSFERASE"/>
    <property type="match status" value="1"/>
</dbReference>
<keyword evidence="6 14" id="KW-0808">Transferase</keyword>
<evidence type="ECO:0000256" key="3">
    <source>
        <dbReference type="ARBA" id="ARBA00011964"/>
    </source>
</evidence>
<organism evidence="15 16">
    <name type="scientific">Mycena rosella</name>
    <name type="common">Pink bonnet</name>
    <name type="synonym">Agaricus rosellus</name>
    <dbReference type="NCBI Taxonomy" id="1033263"/>
    <lineage>
        <taxon>Eukaryota</taxon>
        <taxon>Fungi</taxon>
        <taxon>Dikarya</taxon>
        <taxon>Basidiomycota</taxon>
        <taxon>Agaricomycotina</taxon>
        <taxon>Agaricomycetes</taxon>
        <taxon>Agaricomycetidae</taxon>
        <taxon>Agaricales</taxon>
        <taxon>Marasmiineae</taxon>
        <taxon>Mycenaceae</taxon>
        <taxon>Mycena</taxon>
    </lineage>
</organism>
<feature type="transmembrane region" description="Helical" evidence="14">
    <location>
        <begin position="150"/>
        <end position="169"/>
    </location>
</feature>
<accession>A0AAD7MC52</accession>
<dbReference type="InterPro" id="IPR007873">
    <property type="entry name" value="Glycosyltransferase_ALG3"/>
</dbReference>
<comment type="caution">
    <text evidence="15">The sequence shown here is derived from an EMBL/GenBank/DDBJ whole genome shotgun (WGS) entry which is preliminary data.</text>
</comment>
<comment type="subcellular location">
    <subcellularLocation>
        <location evidence="1 14">Endoplasmic reticulum membrane</location>
        <topology evidence="1 14">Multi-pass membrane protein</topology>
    </subcellularLocation>
</comment>
<evidence type="ECO:0000256" key="12">
    <source>
        <dbReference type="ARBA" id="ARBA00049506"/>
    </source>
</evidence>
<feature type="transmembrane region" description="Helical" evidence="14">
    <location>
        <begin position="20"/>
        <end position="44"/>
    </location>
</feature>
<keyword evidence="7 14" id="KW-0812">Transmembrane</keyword>
<dbReference type="GO" id="GO:0052925">
    <property type="term" value="F:dol-P-Man:Man(5)GlcNAc(2)-PP-Dol alpha-1,3-mannosyltransferase activity"/>
    <property type="evidence" value="ECO:0007669"/>
    <property type="project" value="UniProtKB-EC"/>
</dbReference>
<dbReference type="Proteomes" id="UP001221757">
    <property type="component" value="Unassembled WGS sequence"/>
</dbReference>
<evidence type="ECO:0000256" key="9">
    <source>
        <dbReference type="ARBA" id="ARBA00022989"/>
    </source>
</evidence>
<keyword evidence="5 14" id="KW-0328">Glycosyltransferase</keyword>
<dbReference type="PANTHER" id="PTHR12646">
    <property type="entry name" value="NOT56 - RELATED"/>
    <property type="match status" value="1"/>
</dbReference>
<evidence type="ECO:0000313" key="15">
    <source>
        <dbReference type="EMBL" id="KAJ7710030.1"/>
    </source>
</evidence>
<evidence type="ECO:0000256" key="14">
    <source>
        <dbReference type="RuleBase" id="RU364047"/>
    </source>
</evidence>
<comment type="pathway">
    <text evidence="2 14">Protein modification; protein glycosylation.</text>
</comment>
<keyword evidence="10 14" id="KW-0472">Membrane</keyword>
<feature type="transmembrane region" description="Helical" evidence="14">
    <location>
        <begin position="276"/>
        <end position="297"/>
    </location>
</feature>
<keyword evidence="8 14" id="KW-0256">Endoplasmic reticulum</keyword>
<comment type="similarity">
    <text evidence="13">Belongs to the glycosyltransferase ALG3 family.</text>
</comment>
<dbReference type="EC" id="2.4.1.258" evidence="3 14"/>
<evidence type="ECO:0000256" key="4">
    <source>
        <dbReference type="ARBA" id="ARBA00015561"/>
    </source>
</evidence>
<evidence type="ECO:0000256" key="2">
    <source>
        <dbReference type="ARBA" id="ARBA00004922"/>
    </source>
</evidence>
<keyword evidence="16" id="KW-1185">Reference proteome</keyword>
<feature type="transmembrane region" description="Helical" evidence="14">
    <location>
        <begin position="189"/>
        <end position="210"/>
    </location>
</feature>
<protein>
    <recommendedName>
        <fullName evidence="4 14">Dol-P-Man:Man(5)GlcNAc(2)-PP-Dol alpha-1,3-mannosyltransferase</fullName>
        <ecNumber evidence="3 14">2.4.1.258</ecNumber>
    </recommendedName>
    <alternativeName>
        <fullName evidence="14">Dol-P-Man-dependent alpha(1-3)-mannosyltransferase</fullName>
    </alternativeName>
</protein>
<evidence type="ECO:0000256" key="6">
    <source>
        <dbReference type="ARBA" id="ARBA00022679"/>
    </source>
</evidence>